<evidence type="ECO:0000259" key="1">
    <source>
        <dbReference type="PROSITE" id="PS50206"/>
    </source>
</evidence>
<reference evidence="2 3" key="1">
    <citation type="submission" date="2020-01" db="EMBL/GenBank/DDBJ databases">
        <title>Paenibacillus sp. nov., isolated from tomato rhizosphere.</title>
        <authorList>
            <person name="Weon H.-Y."/>
            <person name="Lee S.A."/>
        </authorList>
    </citation>
    <scope>NUCLEOTIDE SEQUENCE [LARGE SCALE GENOMIC DNA]</scope>
    <source>
        <strain evidence="2 3">12200R-189</strain>
    </source>
</reference>
<dbReference type="InterPro" id="IPR001763">
    <property type="entry name" value="Rhodanese-like_dom"/>
</dbReference>
<evidence type="ECO:0000313" key="2">
    <source>
        <dbReference type="EMBL" id="QHT60779.1"/>
    </source>
</evidence>
<dbReference type="AlphaFoldDB" id="A0A6C0G0P6"/>
<accession>A0A6C0G0P6</accession>
<dbReference type="KEGG" id="plyc:GXP70_13030"/>
<dbReference type="InterPro" id="IPR050229">
    <property type="entry name" value="GlpE_sulfurtransferase"/>
</dbReference>
<dbReference type="PROSITE" id="PS50206">
    <property type="entry name" value="RHODANESE_3"/>
    <property type="match status" value="1"/>
</dbReference>
<keyword evidence="3" id="KW-1185">Reference proteome</keyword>
<evidence type="ECO:0000313" key="3">
    <source>
        <dbReference type="Proteomes" id="UP000476064"/>
    </source>
</evidence>
<dbReference type="Gene3D" id="3.40.250.10">
    <property type="entry name" value="Rhodanese-like domain"/>
    <property type="match status" value="1"/>
</dbReference>
<dbReference type="RefSeq" id="WP_162357219.1">
    <property type="nucleotide sequence ID" value="NZ_CP048209.1"/>
</dbReference>
<organism evidence="2 3">
    <name type="scientific">Paenibacillus lycopersici</name>
    <dbReference type="NCBI Taxonomy" id="2704462"/>
    <lineage>
        <taxon>Bacteria</taxon>
        <taxon>Bacillati</taxon>
        <taxon>Bacillota</taxon>
        <taxon>Bacilli</taxon>
        <taxon>Bacillales</taxon>
        <taxon>Paenibacillaceae</taxon>
        <taxon>Paenibacillus</taxon>
    </lineage>
</organism>
<dbReference type="PANTHER" id="PTHR43031">
    <property type="entry name" value="FAD-DEPENDENT OXIDOREDUCTASE"/>
    <property type="match status" value="1"/>
</dbReference>
<sequence length="102" mass="11340">MGEITASELETRLRAGEKLSVIDVREPDEWESGHIKEAVSMPLSVFVERLGELNDFEEPFYMVCRSGNRSSRACDYLAAQGFEVVNVLGGMLSWPGEVKTGK</sequence>
<gene>
    <name evidence="2" type="ORF">GXP70_13030</name>
</gene>
<proteinExistence type="predicted"/>
<dbReference type="CDD" id="cd00158">
    <property type="entry name" value="RHOD"/>
    <property type="match status" value="1"/>
</dbReference>
<dbReference type="Pfam" id="PF00581">
    <property type="entry name" value="Rhodanese"/>
    <property type="match status" value="1"/>
</dbReference>
<protein>
    <submittedName>
        <fullName evidence="2">Rhodanese-like domain-containing protein</fullName>
    </submittedName>
</protein>
<dbReference type="SUPFAM" id="SSF52821">
    <property type="entry name" value="Rhodanese/Cell cycle control phosphatase"/>
    <property type="match status" value="1"/>
</dbReference>
<dbReference type="SMART" id="SM00450">
    <property type="entry name" value="RHOD"/>
    <property type="match status" value="1"/>
</dbReference>
<name>A0A6C0G0P6_9BACL</name>
<dbReference type="InterPro" id="IPR036873">
    <property type="entry name" value="Rhodanese-like_dom_sf"/>
</dbReference>
<dbReference type="PANTHER" id="PTHR43031:SF17">
    <property type="entry name" value="SULFURTRANSFERASE YTWF-RELATED"/>
    <property type="match status" value="1"/>
</dbReference>
<dbReference type="EMBL" id="CP048209">
    <property type="protein sequence ID" value="QHT60779.1"/>
    <property type="molecule type" value="Genomic_DNA"/>
</dbReference>
<dbReference type="Proteomes" id="UP000476064">
    <property type="component" value="Chromosome"/>
</dbReference>
<feature type="domain" description="Rhodanese" evidence="1">
    <location>
        <begin position="15"/>
        <end position="100"/>
    </location>
</feature>